<gene>
    <name evidence="2" type="primary">yidD</name>
    <name evidence="2" type="ORF">HXM94_06650</name>
    <name evidence="4" type="ORF">NM222_08035</name>
    <name evidence="3" type="ORF">NND69_07355</name>
</gene>
<sequence>MRKLMILLIKFYRKYISGLYGHGKCKFTPTCSEYAISAYQKYNFFKASFLVIWRILRCNPFGKGGYDPLK</sequence>
<keyword evidence="1" id="KW-1003">Cell membrane</keyword>
<dbReference type="AlphaFoldDB" id="A0A930E0E3"/>
<dbReference type="SMART" id="SM01234">
    <property type="entry name" value="Haemolytic"/>
    <property type="match status" value="1"/>
</dbReference>
<dbReference type="PANTHER" id="PTHR33383:SF1">
    <property type="entry name" value="MEMBRANE PROTEIN INSERTION EFFICIENCY FACTOR-RELATED"/>
    <property type="match status" value="1"/>
</dbReference>
<dbReference type="GO" id="GO:0005886">
    <property type="term" value="C:plasma membrane"/>
    <property type="evidence" value="ECO:0007669"/>
    <property type="project" value="UniProtKB-SubCell"/>
</dbReference>
<dbReference type="OrthoDB" id="9801753at2"/>
<dbReference type="Pfam" id="PF01809">
    <property type="entry name" value="YidD"/>
    <property type="match status" value="1"/>
</dbReference>
<protein>
    <recommendedName>
        <fullName evidence="1">Putative membrane protein insertion efficiency factor</fullName>
    </recommendedName>
</protein>
<evidence type="ECO:0000313" key="2">
    <source>
        <dbReference type="EMBL" id="MBF1307439.1"/>
    </source>
</evidence>
<dbReference type="Proteomes" id="UP001141458">
    <property type="component" value="Unassembled WGS sequence"/>
</dbReference>
<organism evidence="2 5">
    <name type="scientific">Parvimonas micra</name>
    <dbReference type="NCBI Taxonomy" id="33033"/>
    <lineage>
        <taxon>Bacteria</taxon>
        <taxon>Bacillati</taxon>
        <taxon>Bacillota</taxon>
        <taxon>Tissierellia</taxon>
        <taxon>Tissierellales</taxon>
        <taxon>Peptoniphilaceae</taxon>
        <taxon>Parvimonas</taxon>
    </lineage>
</organism>
<comment type="subcellular location">
    <subcellularLocation>
        <location evidence="1">Cell membrane</location>
        <topology evidence="1">Peripheral membrane protein</topology>
        <orientation evidence="1">Cytoplasmic side</orientation>
    </subcellularLocation>
</comment>
<comment type="function">
    <text evidence="1">Could be involved in insertion of integral membrane proteins into the membrane.</text>
</comment>
<accession>A0A930E0E3</accession>
<evidence type="ECO:0000313" key="5">
    <source>
        <dbReference type="Proteomes" id="UP000758611"/>
    </source>
</evidence>
<dbReference type="EMBL" id="CP101412">
    <property type="protein sequence ID" value="WBB30888.1"/>
    <property type="molecule type" value="Genomic_DNA"/>
</dbReference>
<proteinExistence type="inferred from homology"/>
<dbReference type="NCBIfam" id="TIGR00278">
    <property type="entry name" value="membrane protein insertion efficiency factor YidD"/>
    <property type="match status" value="1"/>
</dbReference>
<dbReference type="EMBL" id="JANDZV010000007">
    <property type="protein sequence ID" value="MCZ7408162.1"/>
    <property type="molecule type" value="Genomic_DNA"/>
</dbReference>
<reference evidence="3" key="2">
    <citation type="submission" date="2022-07" db="EMBL/GenBank/DDBJ databases">
        <title>Parvimonas micra travels from the subgingival sulcus of the human oral cavity to the colorectal adenocarcinoma.</title>
        <authorList>
            <person name="Conde-Perez K."/>
            <person name="Buetas E."/>
            <person name="Aja-Macaya P."/>
            <person name="Martin-De Arribas E."/>
            <person name="Iglesias-Corras I."/>
            <person name="Trigo-Tasende N."/>
            <person name="Nasser-Ali M."/>
            <person name="Estevez L.S."/>
            <person name="Rumbo-Feal S."/>
            <person name="Otero-Alen B."/>
            <person name="Noguera J.F."/>
            <person name="Concha A."/>
            <person name="Pardinas-Lopez S."/>
            <person name="Carda-Dieguez M."/>
            <person name="Gomez-Randulfe I."/>
            <person name="Martinez-Lago N."/>
            <person name="Ladra S."/>
            <person name="Aparicio L.A."/>
            <person name="Bou G."/>
            <person name="Mira A."/>
            <person name="Vallejo J.A."/>
            <person name="Poza M."/>
        </authorList>
    </citation>
    <scope>NUCLEOTIDE SEQUENCE</scope>
    <source>
        <strain evidence="4">PM102KC-G-1</strain>
        <strain evidence="3">PM79KC-AC-4</strain>
    </source>
</reference>
<name>A0A930E0E3_9FIRM</name>
<dbReference type="PANTHER" id="PTHR33383">
    <property type="entry name" value="MEMBRANE PROTEIN INSERTION EFFICIENCY FACTOR-RELATED"/>
    <property type="match status" value="1"/>
</dbReference>
<reference evidence="2" key="1">
    <citation type="submission" date="2020-04" db="EMBL/GenBank/DDBJ databases">
        <title>Deep metagenomics examines the oral microbiome during advanced dental caries in children, revealing novel taxa and co-occurrences with host molecules.</title>
        <authorList>
            <person name="Baker J.L."/>
            <person name="Morton J.T."/>
            <person name="Dinis M."/>
            <person name="Alvarez R."/>
            <person name="Tran N.C."/>
            <person name="Knight R."/>
            <person name="Edlund A."/>
        </authorList>
    </citation>
    <scope>NUCLEOTIDE SEQUENCE</scope>
    <source>
        <strain evidence="2">JCVI_23_bin.11</strain>
    </source>
</reference>
<dbReference type="Proteomes" id="UP000758611">
    <property type="component" value="Unassembled WGS sequence"/>
</dbReference>
<evidence type="ECO:0000256" key="1">
    <source>
        <dbReference type="HAMAP-Rule" id="MF_00386"/>
    </source>
</evidence>
<dbReference type="GeneID" id="93384827"/>
<comment type="similarity">
    <text evidence="1">Belongs to the UPF0161 family.</text>
</comment>
<evidence type="ECO:0000313" key="4">
    <source>
        <dbReference type="EMBL" id="WBB30888.1"/>
    </source>
</evidence>
<dbReference type="EMBL" id="JABZRE010000029">
    <property type="protein sequence ID" value="MBF1307439.1"/>
    <property type="molecule type" value="Genomic_DNA"/>
</dbReference>
<evidence type="ECO:0000313" key="3">
    <source>
        <dbReference type="EMBL" id="MCZ7408162.1"/>
    </source>
</evidence>
<dbReference type="RefSeq" id="WP_004832451.1">
    <property type="nucleotide sequence ID" value="NZ_BHYQ01000007.1"/>
</dbReference>
<dbReference type="InterPro" id="IPR002696">
    <property type="entry name" value="Membr_insert_effic_factor_YidD"/>
</dbReference>
<dbReference type="HAMAP" id="MF_00386">
    <property type="entry name" value="UPF0161_YidD"/>
    <property type="match status" value="1"/>
</dbReference>
<dbReference type="Proteomes" id="UP001210690">
    <property type="component" value="Chromosome"/>
</dbReference>
<keyword evidence="1" id="KW-0472">Membrane</keyword>